<accession>A0A4P6MXA0</accession>
<dbReference type="EMBL" id="CP036164">
    <property type="protein sequence ID" value="QBF46063.1"/>
    <property type="molecule type" value="Genomic_DNA"/>
</dbReference>
<dbReference type="SUPFAM" id="SSF54534">
    <property type="entry name" value="FKBP-like"/>
    <property type="match status" value="2"/>
</dbReference>
<dbReference type="Gene3D" id="3.10.50.40">
    <property type="match status" value="2"/>
</dbReference>
<evidence type="ECO:0000313" key="11">
    <source>
        <dbReference type="Proteomes" id="UP000290408"/>
    </source>
</evidence>
<gene>
    <name evidence="10" type="ORF">EXU32_07220</name>
</gene>
<dbReference type="EC" id="5.2.1.8" evidence="3 6"/>
<evidence type="ECO:0000256" key="3">
    <source>
        <dbReference type="ARBA" id="ARBA00013194"/>
    </source>
</evidence>
<feature type="domain" description="PPIase FKBP-type" evidence="9">
    <location>
        <begin position="254"/>
        <end position="345"/>
    </location>
</feature>
<dbReference type="PANTHER" id="PTHR43811">
    <property type="entry name" value="FKBP-TYPE PEPTIDYL-PROLYL CIS-TRANS ISOMERASE FKPA"/>
    <property type="match status" value="1"/>
</dbReference>
<feature type="domain" description="PPIase FKBP-type" evidence="9">
    <location>
        <begin position="108"/>
        <end position="201"/>
    </location>
</feature>
<dbReference type="AlphaFoldDB" id="A0A4P6MXA0"/>
<organism evidence="10 11">
    <name type="scientific">Janibacter limosus</name>
    <dbReference type="NCBI Taxonomy" id="53458"/>
    <lineage>
        <taxon>Bacteria</taxon>
        <taxon>Bacillati</taxon>
        <taxon>Actinomycetota</taxon>
        <taxon>Actinomycetes</taxon>
        <taxon>Micrococcales</taxon>
        <taxon>Intrasporangiaceae</taxon>
        <taxon>Janibacter</taxon>
    </lineage>
</organism>
<dbReference type="KEGG" id="jli:EXU32_07220"/>
<dbReference type="PROSITE" id="PS50059">
    <property type="entry name" value="FKBP_PPIASE"/>
    <property type="match status" value="2"/>
</dbReference>
<proteinExistence type="inferred from homology"/>
<dbReference type="Pfam" id="PF00254">
    <property type="entry name" value="FKBP_C"/>
    <property type="match status" value="2"/>
</dbReference>
<evidence type="ECO:0000256" key="8">
    <source>
        <dbReference type="SAM" id="SignalP"/>
    </source>
</evidence>
<evidence type="ECO:0000256" key="6">
    <source>
        <dbReference type="PROSITE-ProRule" id="PRU00277"/>
    </source>
</evidence>
<keyword evidence="11" id="KW-1185">Reference proteome</keyword>
<evidence type="ECO:0000256" key="4">
    <source>
        <dbReference type="ARBA" id="ARBA00023110"/>
    </source>
</evidence>
<sequence length="345" mass="35798">MPQKATRLTAAAAASVAALLALSACGGDSGSDATSDAKSKASASPSEPSPMTLADPKPADAKKVDSIKITEGKGKKAPSITLKDKPLSVSQTTRTVLDKGTGKTLPDDAYVEVDLAMFSGKDGKLIQGSETYSTAPIVLTLGNEGSLPGLVKSLKGQKIGAHGVAVMPPEDLFGEQGAPQFGVDGKDNLVLVYDVRGVLPDKAEGTAVPPKKGMPKVKFRADAPAEISTEGVTKPKKLVTEKLIEGKGEEIKKGDQVYASYTGVRLKDGTMFDSSFKKGGQPYPFVVGQPGTIEAWQKAVKGAHVGDRLVFVAPSKDGYGKQGSPDGSIKPNTDLVFVMDILAAN</sequence>
<reference evidence="10 11" key="1">
    <citation type="submission" date="2019-02" db="EMBL/GenBank/DDBJ databases">
        <title>Genomic data mining of an Antarctic deep-sea actinobacterium, Janibacterlimosus P3-3-X1.</title>
        <authorList>
            <person name="Liao L."/>
            <person name="Chen B."/>
        </authorList>
    </citation>
    <scope>NUCLEOTIDE SEQUENCE [LARGE SCALE GENOMIC DNA]</scope>
    <source>
        <strain evidence="10 11">P3-3-X1</strain>
    </source>
</reference>
<evidence type="ECO:0000256" key="7">
    <source>
        <dbReference type="SAM" id="MobiDB-lite"/>
    </source>
</evidence>
<dbReference type="OrthoDB" id="25996at2"/>
<comment type="catalytic activity">
    <reaction evidence="1 6">
        <text>[protein]-peptidylproline (omega=180) = [protein]-peptidylproline (omega=0)</text>
        <dbReference type="Rhea" id="RHEA:16237"/>
        <dbReference type="Rhea" id="RHEA-COMP:10747"/>
        <dbReference type="Rhea" id="RHEA-COMP:10748"/>
        <dbReference type="ChEBI" id="CHEBI:83833"/>
        <dbReference type="ChEBI" id="CHEBI:83834"/>
        <dbReference type="EC" id="5.2.1.8"/>
    </reaction>
</comment>
<evidence type="ECO:0000256" key="2">
    <source>
        <dbReference type="ARBA" id="ARBA00006577"/>
    </source>
</evidence>
<feature type="compositionally biased region" description="Low complexity" evidence="7">
    <location>
        <begin position="26"/>
        <end position="44"/>
    </location>
</feature>
<dbReference type="InterPro" id="IPR046357">
    <property type="entry name" value="PPIase_dom_sf"/>
</dbReference>
<evidence type="ECO:0000256" key="5">
    <source>
        <dbReference type="ARBA" id="ARBA00023235"/>
    </source>
</evidence>
<feature type="chain" id="PRO_5038578780" description="peptidylprolyl isomerase" evidence="8">
    <location>
        <begin position="27"/>
        <end position="345"/>
    </location>
</feature>
<comment type="similarity">
    <text evidence="2">Belongs to the FKBP-type PPIase family.</text>
</comment>
<dbReference type="InterPro" id="IPR001179">
    <property type="entry name" value="PPIase_FKBP_dom"/>
</dbReference>
<dbReference type="PANTHER" id="PTHR43811:SF19">
    <property type="entry name" value="39 KDA FK506-BINDING NUCLEAR PROTEIN"/>
    <property type="match status" value="1"/>
</dbReference>
<keyword evidence="4 6" id="KW-0697">Rotamase</keyword>
<keyword evidence="8" id="KW-0732">Signal</keyword>
<keyword evidence="5 6" id="KW-0413">Isomerase</keyword>
<dbReference type="PROSITE" id="PS51257">
    <property type="entry name" value="PROKAR_LIPOPROTEIN"/>
    <property type="match status" value="1"/>
</dbReference>
<feature type="region of interest" description="Disordered" evidence="7">
    <location>
        <begin position="26"/>
        <end position="80"/>
    </location>
</feature>
<feature type="compositionally biased region" description="Basic and acidic residues" evidence="7">
    <location>
        <begin position="57"/>
        <end position="74"/>
    </location>
</feature>
<dbReference type="GO" id="GO:0003755">
    <property type="term" value="F:peptidyl-prolyl cis-trans isomerase activity"/>
    <property type="evidence" value="ECO:0007669"/>
    <property type="project" value="UniProtKB-KW"/>
</dbReference>
<dbReference type="Proteomes" id="UP000290408">
    <property type="component" value="Chromosome"/>
</dbReference>
<evidence type="ECO:0000313" key="10">
    <source>
        <dbReference type="EMBL" id="QBF46063.1"/>
    </source>
</evidence>
<evidence type="ECO:0000256" key="1">
    <source>
        <dbReference type="ARBA" id="ARBA00000971"/>
    </source>
</evidence>
<feature type="signal peptide" evidence="8">
    <location>
        <begin position="1"/>
        <end position="26"/>
    </location>
</feature>
<name>A0A4P6MXA0_9MICO</name>
<protein>
    <recommendedName>
        <fullName evidence="3 6">peptidylprolyl isomerase</fullName>
        <ecNumber evidence="3 6">5.2.1.8</ecNumber>
    </recommendedName>
</protein>
<evidence type="ECO:0000259" key="9">
    <source>
        <dbReference type="PROSITE" id="PS50059"/>
    </source>
</evidence>
<dbReference type="RefSeq" id="WP_130629290.1">
    <property type="nucleotide sequence ID" value="NZ_CP036164.1"/>
</dbReference>